<dbReference type="KEGG" id="cfh:C1707_20950"/>
<protein>
    <recommendedName>
        <fullName evidence="5">DUF1508 domain-containing protein</fullName>
    </recommendedName>
</protein>
<reference evidence="2 3" key="1">
    <citation type="submission" date="2017-12" db="EMBL/GenBank/DDBJ databases">
        <title>The genome sequence of Caulobacter flavus CGMCC1 15093.</title>
        <authorList>
            <person name="Gao J."/>
            <person name="Mao X."/>
            <person name="Sun J."/>
        </authorList>
    </citation>
    <scope>NUCLEOTIDE SEQUENCE [LARGE SCALE GENOMIC DNA]</scope>
    <source>
        <strain evidence="2 3">CGMCC1 15093</strain>
    </source>
</reference>
<keyword evidence="4" id="KW-1185">Reference proteome</keyword>
<sequence>MMAIRRNPAPIEMSALTEGASSSTERMVRFSIAPVPGNQWVWRTFGLDGQLRAHGVALNRKQAAALVIRDIIGLAAAPLSNPSLGRPTKAA</sequence>
<dbReference type="EMBL" id="PJRQ01000041">
    <property type="protein sequence ID" value="PLR08755.1"/>
    <property type="molecule type" value="Genomic_DNA"/>
</dbReference>
<evidence type="ECO:0000313" key="4">
    <source>
        <dbReference type="Proteomes" id="UP000281192"/>
    </source>
</evidence>
<reference evidence="1 4" key="2">
    <citation type="submission" date="2018-01" db="EMBL/GenBank/DDBJ databases">
        <title>Complete genome sequence of Caulobacter flavus RHGG3.</title>
        <authorList>
            <person name="Yang E."/>
        </authorList>
    </citation>
    <scope>NUCLEOTIDE SEQUENCE [LARGE SCALE GENOMIC DNA]</scope>
    <source>
        <strain evidence="1 4">RHGG3</strain>
    </source>
</reference>
<gene>
    <name evidence="1" type="ORF">C1707_20950</name>
    <name evidence="2" type="ORF">CFHF_20120</name>
</gene>
<dbReference type="Proteomes" id="UP000281192">
    <property type="component" value="Chromosome"/>
</dbReference>
<evidence type="ECO:0008006" key="5">
    <source>
        <dbReference type="Google" id="ProtNLM"/>
    </source>
</evidence>
<evidence type="ECO:0000313" key="3">
    <source>
        <dbReference type="Proteomes" id="UP000234483"/>
    </source>
</evidence>
<dbReference type="AlphaFoldDB" id="A0A2N5CP77"/>
<organism evidence="2 3">
    <name type="scientific">Caulobacter flavus</name>
    <dbReference type="NCBI Taxonomy" id="1679497"/>
    <lineage>
        <taxon>Bacteria</taxon>
        <taxon>Pseudomonadati</taxon>
        <taxon>Pseudomonadota</taxon>
        <taxon>Alphaproteobacteria</taxon>
        <taxon>Caulobacterales</taxon>
        <taxon>Caulobacteraceae</taxon>
        <taxon>Caulobacter</taxon>
    </lineage>
</organism>
<accession>A0A2N5CP77</accession>
<dbReference type="OrthoDB" id="7190928at2"/>
<proteinExistence type="predicted"/>
<evidence type="ECO:0000313" key="1">
    <source>
        <dbReference type="EMBL" id="AYV48530.1"/>
    </source>
</evidence>
<evidence type="ECO:0000313" key="2">
    <source>
        <dbReference type="EMBL" id="PLR08755.1"/>
    </source>
</evidence>
<dbReference type="EMBL" id="CP026100">
    <property type="protein sequence ID" value="AYV48530.1"/>
    <property type="molecule type" value="Genomic_DNA"/>
</dbReference>
<name>A0A2N5CP77_9CAUL</name>
<dbReference type="Proteomes" id="UP000234483">
    <property type="component" value="Unassembled WGS sequence"/>
</dbReference>